<dbReference type="Gene3D" id="3.40.50.1820">
    <property type="entry name" value="alpha/beta hydrolase"/>
    <property type="match status" value="1"/>
</dbReference>
<dbReference type="Proteomes" id="UP001549055">
    <property type="component" value="Unassembled WGS sequence"/>
</dbReference>
<keyword evidence="2" id="KW-1185">Reference proteome</keyword>
<gene>
    <name evidence="1" type="ORF">ABID27_000064</name>
</gene>
<evidence type="ECO:0000313" key="2">
    <source>
        <dbReference type="Proteomes" id="UP001549055"/>
    </source>
</evidence>
<dbReference type="SUPFAM" id="SSF53474">
    <property type="entry name" value="alpha/beta-Hydrolases"/>
    <property type="match status" value="1"/>
</dbReference>
<protein>
    <recommendedName>
        <fullName evidence="3">DUF2974 domain-containing protein</fullName>
    </recommendedName>
</protein>
<dbReference type="InterPro" id="IPR029058">
    <property type="entry name" value="AB_hydrolase_fold"/>
</dbReference>
<organism evidence="1 2">
    <name type="scientific">Streptococcus gallinaceus</name>
    <dbReference type="NCBI Taxonomy" id="165758"/>
    <lineage>
        <taxon>Bacteria</taxon>
        <taxon>Bacillati</taxon>
        <taxon>Bacillota</taxon>
        <taxon>Bacilli</taxon>
        <taxon>Lactobacillales</taxon>
        <taxon>Streptococcaceae</taxon>
        <taxon>Streptococcus</taxon>
    </lineage>
</organism>
<evidence type="ECO:0008006" key="3">
    <source>
        <dbReference type="Google" id="ProtNLM"/>
    </source>
</evidence>
<dbReference type="Pfam" id="PF11187">
    <property type="entry name" value="Mbeg1-like"/>
    <property type="match status" value="1"/>
</dbReference>
<dbReference type="RefSeq" id="WP_354279464.1">
    <property type="nucleotide sequence ID" value="NZ_JBEPMK010000001.1"/>
</dbReference>
<sequence>MANILTYLTNYQYDNFYETAINELDILALTELSYLPFDDLITADFSVTKGIRLDELADKFHEKFQSGYPPLSMVNRDRLALLAQLSQSKRFKYIRAFAYVNDYSLEDQKQFAAVSYRLTPNDVLTVFRGTDDTIIGWKEDFHMTYMAKIPAQAAARDYLETAIETLPANFYVAGHSKGGNLATFASSQVQPALQESIQEVYSFDGPGLHETVLASTGYAAITKRIHSIIPEGSIVGMMLQTPKNAHIVKSTGLGLMQHISFTWEIDDKTFQTAAALTPDSLQMDQTLKTWTASLSPDELKTFFDLFFGLFTQAGIYRFSDMTIDTPAKLQALAQNRQNLSPEERQMLERMTRLLIDTRYQIWKEQNQNRPKFDLEKLRVNLPDFQTFPFIKFSDDNKPQK</sequence>
<evidence type="ECO:0000313" key="1">
    <source>
        <dbReference type="EMBL" id="MET3643447.1"/>
    </source>
</evidence>
<comment type="caution">
    <text evidence="1">The sequence shown here is derived from an EMBL/GenBank/DDBJ whole genome shotgun (WGS) entry which is preliminary data.</text>
</comment>
<dbReference type="InterPro" id="IPR024499">
    <property type="entry name" value="Mbeg1-like"/>
</dbReference>
<proteinExistence type="predicted"/>
<dbReference type="EMBL" id="JBEPMK010000001">
    <property type="protein sequence ID" value="MET3643447.1"/>
    <property type="molecule type" value="Genomic_DNA"/>
</dbReference>
<accession>A0ABV2JHS4</accession>
<reference evidence="1 2" key="1">
    <citation type="submission" date="2024-06" db="EMBL/GenBank/DDBJ databases">
        <title>Genomic Encyclopedia of Type Strains, Phase IV (KMG-IV): sequencing the most valuable type-strain genomes for metagenomic binning, comparative biology and taxonomic classification.</title>
        <authorList>
            <person name="Goeker M."/>
        </authorList>
    </citation>
    <scope>NUCLEOTIDE SEQUENCE [LARGE SCALE GENOMIC DNA]</scope>
    <source>
        <strain evidence="1 2">DSM 15349</strain>
    </source>
</reference>
<name>A0ABV2JHS4_9STRE</name>